<feature type="region of interest" description="Disordered" evidence="11">
    <location>
        <begin position="434"/>
        <end position="454"/>
    </location>
</feature>
<evidence type="ECO:0000256" key="9">
    <source>
        <dbReference type="ARBA" id="ARBA00023180"/>
    </source>
</evidence>
<gene>
    <name evidence="14" type="ORF">LSH36_278g01000</name>
</gene>
<comment type="caution">
    <text evidence="14">The sequence shown here is derived from an EMBL/GenBank/DDBJ whole genome shotgun (WGS) entry which is preliminary data.</text>
</comment>
<keyword evidence="5 12" id="KW-1133">Transmembrane helix</keyword>
<protein>
    <recommendedName>
        <fullName evidence="13">G-protein coupled receptors family 3 profile domain-containing protein</fullName>
    </recommendedName>
</protein>
<dbReference type="EMBL" id="JAODUP010000278">
    <property type="protein sequence ID" value="KAK2154042.1"/>
    <property type="molecule type" value="Genomic_DNA"/>
</dbReference>
<dbReference type="Gene3D" id="2.10.50.30">
    <property type="entry name" value="GPCR, family 3, nine cysteines domain"/>
    <property type="match status" value="1"/>
</dbReference>
<keyword evidence="4 12" id="KW-0812">Transmembrane</keyword>
<evidence type="ECO:0000259" key="13">
    <source>
        <dbReference type="PROSITE" id="PS50259"/>
    </source>
</evidence>
<dbReference type="InterPro" id="IPR028082">
    <property type="entry name" value="Peripla_BP_I"/>
</dbReference>
<feature type="transmembrane region" description="Helical" evidence="12">
    <location>
        <begin position="330"/>
        <end position="349"/>
    </location>
</feature>
<dbReference type="SUPFAM" id="SSF53822">
    <property type="entry name" value="Periplasmic binding protein-like I"/>
    <property type="match status" value="1"/>
</dbReference>
<feature type="transmembrane region" description="Helical" evidence="12">
    <location>
        <begin position="389"/>
        <end position="412"/>
    </location>
</feature>
<dbReference type="InterPro" id="IPR050726">
    <property type="entry name" value="mGluR"/>
</dbReference>
<comment type="similarity">
    <text evidence="2">Belongs to the G-protein coupled receptor 3 family.</text>
</comment>
<evidence type="ECO:0000256" key="6">
    <source>
        <dbReference type="ARBA" id="ARBA00023040"/>
    </source>
</evidence>
<evidence type="ECO:0000256" key="2">
    <source>
        <dbReference type="ARBA" id="ARBA00007242"/>
    </source>
</evidence>
<dbReference type="Proteomes" id="UP001208570">
    <property type="component" value="Unassembled WGS sequence"/>
</dbReference>
<dbReference type="PROSITE" id="PS00981">
    <property type="entry name" value="G_PROTEIN_RECEP_F3_3"/>
    <property type="match status" value="1"/>
</dbReference>
<feature type="transmembrane region" description="Helical" evidence="12">
    <location>
        <begin position="166"/>
        <end position="195"/>
    </location>
</feature>
<evidence type="ECO:0000256" key="4">
    <source>
        <dbReference type="ARBA" id="ARBA00022692"/>
    </source>
</evidence>
<evidence type="ECO:0000256" key="5">
    <source>
        <dbReference type="ARBA" id="ARBA00022989"/>
    </source>
</evidence>
<dbReference type="CDD" id="cd15934">
    <property type="entry name" value="7tmC_mGluRs_group2_3"/>
    <property type="match status" value="1"/>
</dbReference>
<evidence type="ECO:0000256" key="3">
    <source>
        <dbReference type="ARBA" id="ARBA00022475"/>
    </source>
</evidence>
<dbReference type="FunFam" id="2.10.50.30:FF:000001">
    <property type="entry name" value="metabotropic glutamate receptor 1"/>
    <property type="match status" value="1"/>
</dbReference>
<feature type="domain" description="G-protein coupled receptors family 3 profile" evidence="13">
    <location>
        <begin position="169"/>
        <end position="435"/>
    </location>
</feature>
<feature type="transmembrane region" description="Helical" evidence="12">
    <location>
        <begin position="282"/>
        <end position="302"/>
    </location>
</feature>
<evidence type="ECO:0000313" key="14">
    <source>
        <dbReference type="EMBL" id="KAK2154042.1"/>
    </source>
</evidence>
<comment type="subcellular location">
    <subcellularLocation>
        <location evidence="1">Cell membrane</location>
        <topology evidence="1">Multi-pass membrane protein</topology>
    </subcellularLocation>
</comment>
<dbReference type="GO" id="GO:0004930">
    <property type="term" value="F:G protein-coupled receptor activity"/>
    <property type="evidence" value="ECO:0007669"/>
    <property type="project" value="UniProtKB-KW"/>
</dbReference>
<feature type="transmembrane region" description="Helical" evidence="12">
    <location>
        <begin position="361"/>
        <end position="383"/>
    </location>
</feature>
<name>A0AAD9N1U1_9ANNE</name>
<evidence type="ECO:0000256" key="12">
    <source>
        <dbReference type="SAM" id="Phobius"/>
    </source>
</evidence>
<dbReference type="InterPro" id="IPR017979">
    <property type="entry name" value="GPCR_3_CS"/>
</dbReference>
<accession>A0AAD9N1U1</accession>
<keyword evidence="10" id="KW-0807">Transducer</keyword>
<keyword evidence="8" id="KW-0675">Receptor</keyword>
<sequence>MDAKLSKKPERDHVDETVRANGDVNATNRRWSISFSDGFGAEVEFDERGDGSGRYDVLNYRRNRITRQYEYVKVGQWNNGLKMDEGSVIRWAGGTAEVPRSECSLPCGRGQVRHGDSHTCCWVCITCQPWQYVKDEFTCIDCDVGWWPTDDKMGCFRLREQYMDWATAYAILPVCLSLFGIGLTMVVMVTFLRHIDTPIVKASGRELSFMLLSGFLICFAMTFVLLLKPGPVVCAFQRFGVGFGFSVTYSSLFTKTNRISRIFDSASRSAKRPPFISPRSQVVISLLLIAIQVICNCIWLILEPPGTRPFHPFGKRDEIVLKCRIRDQSFLISLIYNMLLIIICTVYAVKTRKIPENFNESKFIGFTMYTTCIIWLAFIPIYFGTLNSFQIQVTTLCVSISLSAFVALLCLFTPKMYIIVFQPEKNVRRLTMNSTTYKKGPGSSIDASNSNHGK</sequence>
<keyword evidence="15" id="KW-1185">Reference proteome</keyword>
<keyword evidence="3" id="KW-1003">Cell membrane</keyword>
<dbReference type="InterPro" id="IPR011500">
    <property type="entry name" value="GPCR_3_9-Cys_dom"/>
</dbReference>
<dbReference type="PROSITE" id="PS50259">
    <property type="entry name" value="G_PROTEIN_RECEP_F3_4"/>
    <property type="match status" value="1"/>
</dbReference>
<dbReference type="Gene3D" id="3.40.50.2300">
    <property type="match status" value="2"/>
</dbReference>
<feature type="compositionally biased region" description="Polar residues" evidence="11">
    <location>
        <begin position="445"/>
        <end position="454"/>
    </location>
</feature>
<evidence type="ECO:0000256" key="7">
    <source>
        <dbReference type="ARBA" id="ARBA00023136"/>
    </source>
</evidence>
<dbReference type="InterPro" id="IPR038550">
    <property type="entry name" value="GPCR_3_9-Cys_sf"/>
</dbReference>
<keyword evidence="7 12" id="KW-0472">Membrane</keyword>
<dbReference type="PANTHER" id="PTHR24060">
    <property type="entry name" value="METABOTROPIC GLUTAMATE RECEPTOR"/>
    <property type="match status" value="1"/>
</dbReference>
<dbReference type="GO" id="GO:0005886">
    <property type="term" value="C:plasma membrane"/>
    <property type="evidence" value="ECO:0007669"/>
    <property type="project" value="UniProtKB-SubCell"/>
</dbReference>
<dbReference type="AlphaFoldDB" id="A0AAD9N1U1"/>
<dbReference type="PRINTS" id="PR00593">
    <property type="entry name" value="MTABOTROPICR"/>
</dbReference>
<keyword evidence="6" id="KW-0297">G-protein coupled receptor</keyword>
<keyword evidence="9" id="KW-0325">Glycoprotein</keyword>
<dbReference type="InterPro" id="IPR000337">
    <property type="entry name" value="GPCR_3"/>
</dbReference>
<reference evidence="14" key="1">
    <citation type="journal article" date="2023" name="Mol. Biol. Evol.">
        <title>Third-Generation Sequencing Reveals the Adaptive Role of the Epigenome in Three Deep-Sea Polychaetes.</title>
        <authorList>
            <person name="Perez M."/>
            <person name="Aroh O."/>
            <person name="Sun Y."/>
            <person name="Lan Y."/>
            <person name="Juniper S.K."/>
            <person name="Young C.R."/>
            <person name="Angers B."/>
            <person name="Qian P.Y."/>
        </authorList>
    </citation>
    <scope>NUCLEOTIDE SEQUENCE</scope>
    <source>
        <strain evidence="14">P08H-3</strain>
    </source>
</reference>
<dbReference type="PROSITE" id="PS00980">
    <property type="entry name" value="G_PROTEIN_RECEP_F3_2"/>
    <property type="match status" value="1"/>
</dbReference>
<feature type="transmembrane region" description="Helical" evidence="12">
    <location>
        <begin position="207"/>
        <end position="227"/>
    </location>
</feature>
<dbReference type="Pfam" id="PF07562">
    <property type="entry name" value="NCD3G"/>
    <property type="match status" value="1"/>
</dbReference>
<evidence type="ECO:0000256" key="1">
    <source>
        <dbReference type="ARBA" id="ARBA00004651"/>
    </source>
</evidence>
<organism evidence="14 15">
    <name type="scientific">Paralvinella palmiformis</name>
    <dbReference type="NCBI Taxonomy" id="53620"/>
    <lineage>
        <taxon>Eukaryota</taxon>
        <taxon>Metazoa</taxon>
        <taxon>Spiralia</taxon>
        <taxon>Lophotrochozoa</taxon>
        <taxon>Annelida</taxon>
        <taxon>Polychaeta</taxon>
        <taxon>Sedentaria</taxon>
        <taxon>Canalipalpata</taxon>
        <taxon>Terebellida</taxon>
        <taxon>Terebelliformia</taxon>
        <taxon>Alvinellidae</taxon>
        <taxon>Paralvinella</taxon>
    </lineage>
</organism>
<proteinExistence type="inferred from homology"/>
<dbReference type="PRINTS" id="PR00248">
    <property type="entry name" value="GPCRMGR"/>
</dbReference>
<dbReference type="InterPro" id="IPR017978">
    <property type="entry name" value="GPCR_3_C"/>
</dbReference>
<evidence type="ECO:0000256" key="10">
    <source>
        <dbReference type="ARBA" id="ARBA00023224"/>
    </source>
</evidence>
<evidence type="ECO:0000313" key="15">
    <source>
        <dbReference type="Proteomes" id="UP001208570"/>
    </source>
</evidence>
<evidence type="ECO:0000256" key="11">
    <source>
        <dbReference type="SAM" id="MobiDB-lite"/>
    </source>
</evidence>
<dbReference type="Pfam" id="PF00003">
    <property type="entry name" value="7tm_3"/>
    <property type="match status" value="1"/>
</dbReference>
<dbReference type="InterPro" id="IPR000162">
    <property type="entry name" value="GPCR_3_mtglu_rcpt"/>
</dbReference>
<evidence type="ECO:0000256" key="8">
    <source>
        <dbReference type="ARBA" id="ARBA00023170"/>
    </source>
</evidence>